<keyword evidence="3 5" id="KW-0732">Signal</keyword>
<comment type="similarity">
    <text evidence="2">Belongs to the virb1 family.</text>
</comment>
<sequence>MIRTALFLCAAGIALSPIPAFATDAGADSGPRAAREADVPRMLSASERDNYRAVFADLDAGNWASAAGRLDGMTPGLLHPLARALLYTMPGSPRVEAGPLMDLLPRARELPQAADLARLATLRGASELPDLPTPQRLASLGGQPRRGRGPRIVGDPVADQLEPLINPLLVNDRPQEAESLFAARSADLTAEARTQYQQRIAWVYFLNGLDRDALRVAEDGARGTTEWAALSDWVAGLAAWRLADYDAAARHFDAVAGRSSDYELVAAGHYWASRADVAAGRPERSQGRLLAAARLGETFYGLLAQSALAIHRPPTDQDPFTERDWRAIEGNSNVRVAVALTEIGETGRAGDLLRWQARIGAPRDHLALVHLAAKLNLTSAQMWLAHNGPRGTRVETIDRYPEPSWRPAGGWRVDPALAFAHALQESGFRPEAVSPAGARGLMQVRPGSAGDMARARGASVTAAQLNDPVVNLEYGQAYLEYLRDQDCTGGLLPKVIASYNAGPLPVATWNSRYDQSDPLLFIETIPYWETRGYVPIVLRNYWIYEGRDADSSVSRRALAQGMWPRFPGMRGAVAVRIPPRPAPVQTAMAPASTQTAGD</sequence>
<dbReference type="PANTHER" id="PTHR37423:SF2">
    <property type="entry name" value="MEMBRANE-BOUND LYTIC MUREIN TRANSGLYCOSYLASE C"/>
    <property type="match status" value="1"/>
</dbReference>
<evidence type="ECO:0000256" key="3">
    <source>
        <dbReference type="ARBA" id="ARBA00022729"/>
    </source>
</evidence>
<dbReference type="InterPro" id="IPR008939">
    <property type="entry name" value="Lytic_TGlycosylase_superhlx_U"/>
</dbReference>
<dbReference type="Pfam" id="PF01464">
    <property type="entry name" value="SLT"/>
    <property type="match status" value="1"/>
</dbReference>
<reference evidence="7 8" key="1">
    <citation type="journal article" date="2015" name="J. Microbiol.">
        <title>Sphingosinicella ginsenosidimutans sp. nov., with ginsenoside converting activity.</title>
        <authorList>
            <person name="Kim J.K."/>
            <person name="Kang M.S."/>
            <person name="Park S.C."/>
            <person name="Kim K.M."/>
            <person name="Choi K."/>
            <person name="Yoon M.H."/>
            <person name="Im W.T."/>
        </authorList>
    </citation>
    <scope>NUCLEOTIDE SEQUENCE [LARGE SCALE GENOMIC DNA]</scope>
    <source>
        <strain evidence="7 8">BS-11</strain>
    </source>
</reference>
<dbReference type="GO" id="GO:0042597">
    <property type="term" value="C:periplasmic space"/>
    <property type="evidence" value="ECO:0007669"/>
    <property type="project" value="InterPro"/>
</dbReference>
<dbReference type="EMBL" id="VOQQ01000001">
    <property type="protein sequence ID" value="TXC64231.1"/>
    <property type="molecule type" value="Genomic_DNA"/>
</dbReference>
<dbReference type="GO" id="GO:0004553">
    <property type="term" value="F:hydrolase activity, hydrolyzing O-glycosyl compounds"/>
    <property type="evidence" value="ECO:0007669"/>
    <property type="project" value="InterPro"/>
</dbReference>
<evidence type="ECO:0000256" key="4">
    <source>
        <dbReference type="SAM" id="MobiDB-lite"/>
    </source>
</evidence>
<evidence type="ECO:0000313" key="8">
    <source>
        <dbReference type="Proteomes" id="UP000321249"/>
    </source>
</evidence>
<dbReference type="SUPFAM" id="SSF48435">
    <property type="entry name" value="Bacterial muramidases"/>
    <property type="match status" value="1"/>
</dbReference>
<dbReference type="Proteomes" id="UP000321249">
    <property type="component" value="Unassembled WGS sequence"/>
</dbReference>
<comment type="caution">
    <text evidence="7">The sequence shown here is derived from an EMBL/GenBank/DDBJ whole genome shotgun (WGS) entry which is preliminary data.</text>
</comment>
<evidence type="ECO:0000313" key="7">
    <source>
        <dbReference type="EMBL" id="TXC64231.1"/>
    </source>
</evidence>
<evidence type="ECO:0000259" key="6">
    <source>
        <dbReference type="Pfam" id="PF01464"/>
    </source>
</evidence>
<comment type="similarity">
    <text evidence="1">Belongs to the transglycosylase Slt family.</text>
</comment>
<dbReference type="InterPro" id="IPR008258">
    <property type="entry name" value="Transglycosylase_SLT_dom_1"/>
</dbReference>
<dbReference type="RefSeq" id="WP_147043638.1">
    <property type="nucleotide sequence ID" value="NZ_BAABIR010000001.1"/>
</dbReference>
<dbReference type="Gene3D" id="1.10.530.10">
    <property type="match status" value="1"/>
</dbReference>
<feature type="region of interest" description="Disordered" evidence="4">
    <location>
        <begin position="127"/>
        <end position="151"/>
    </location>
</feature>
<gene>
    <name evidence="7" type="ORF">FRZ32_11540</name>
</gene>
<dbReference type="CDD" id="cd13401">
    <property type="entry name" value="Slt70-like"/>
    <property type="match status" value="1"/>
</dbReference>
<name>A0A5C6TWF3_9SPHN</name>
<dbReference type="PANTHER" id="PTHR37423">
    <property type="entry name" value="SOLUBLE LYTIC MUREIN TRANSGLYCOSYLASE-RELATED"/>
    <property type="match status" value="1"/>
</dbReference>
<dbReference type="OrthoDB" id="9815002at2"/>
<dbReference type="AlphaFoldDB" id="A0A5C6TWF3"/>
<dbReference type="InterPro" id="IPR023346">
    <property type="entry name" value="Lysozyme-like_dom_sf"/>
</dbReference>
<feature type="signal peptide" evidence="5">
    <location>
        <begin position="1"/>
        <end position="22"/>
    </location>
</feature>
<evidence type="ECO:0000256" key="5">
    <source>
        <dbReference type="SAM" id="SignalP"/>
    </source>
</evidence>
<evidence type="ECO:0000256" key="2">
    <source>
        <dbReference type="ARBA" id="ARBA00009387"/>
    </source>
</evidence>
<accession>A0A5C6TWF3</accession>
<keyword evidence="8" id="KW-1185">Reference proteome</keyword>
<protein>
    <submittedName>
        <fullName evidence="7">Lytic transglycosylase domain-containing protein</fullName>
    </submittedName>
</protein>
<evidence type="ECO:0000256" key="1">
    <source>
        <dbReference type="ARBA" id="ARBA00007734"/>
    </source>
</evidence>
<organism evidence="7 8">
    <name type="scientific">Allosphingosinicella ginsenosidimutans</name>
    <dbReference type="NCBI Taxonomy" id="1176539"/>
    <lineage>
        <taxon>Bacteria</taxon>
        <taxon>Pseudomonadati</taxon>
        <taxon>Pseudomonadota</taxon>
        <taxon>Alphaproteobacteria</taxon>
        <taxon>Sphingomonadales</taxon>
        <taxon>Sphingomonadaceae</taxon>
        <taxon>Allosphingosinicella</taxon>
    </lineage>
</organism>
<feature type="domain" description="Transglycosylase SLT" evidence="6">
    <location>
        <begin position="411"/>
        <end position="516"/>
    </location>
</feature>
<feature type="chain" id="PRO_5022918928" evidence="5">
    <location>
        <begin position="23"/>
        <end position="598"/>
    </location>
</feature>
<dbReference type="SUPFAM" id="SSF53955">
    <property type="entry name" value="Lysozyme-like"/>
    <property type="match status" value="1"/>
</dbReference>
<proteinExistence type="inferred from homology"/>